<feature type="non-terminal residue" evidence="4">
    <location>
        <position position="1"/>
    </location>
</feature>
<feature type="non-terminal residue" evidence="4">
    <location>
        <position position="194"/>
    </location>
</feature>
<feature type="domain" description="EGF-like" evidence="3">
    <location>
        <begin position="169"/>
        <end position="194"/>
    </location>
</feature>
<protein>
    <recommendedName>
        <fullName evidence="3">EGF-like domain-containing protein</fullName>
    </recommendedName>
</protein>
<feature type="region of interest" description="Disordered" evidence="2">
    <location>
        <begin position="154"/>
        <end position="175"/>
    </location>
</feature>
<keyword evidence="1" id="KW-0245">EGF-like domain</keyword>
<comment type="caution">
    <text evidence="4">The sequence shown here is derived from an EMBL/GenBank/DDBJ whole genome shotgun (WGS) entry which is preliminary data.</text>
</comment>
<evidence type="ECO:0000313" key="5">
    <source>
        <dbReference type="Proteomes" id="UP001159428"/>
    </source>
</evidence>
<evidence type="ECO:0000259" key="3">
    <source>
        <dbReference type="PROSITE" id="PS50026"/>
    </source>
</evidence>
<accession>A0AAU9X4C5</accession>
<dbReference type="AlphaFoldDB" id="A0AAU9X4C5"/>
<dbReference type="EMBL" id="CALNXJ010000030">
    <property type="protein sequence ID" value="CAH3136104.1"/>
    <property type="molecule type" value="Genomic_DNA"/>
</dbReference>
<keyword evidence="5" id="KW-1185">Reference proteome</keyword>
<gene>
    <name evidence="4" type="ORF">PMEA_00017596</name>
</gene>
<proteinExistence type="predicted"/>
<sequence>NPCEGTYKFLNESDRSRQTNLNKCDATDLDGKWGWFRVSGEAGNALASSLPPWGTCNAGSRAYLVDDHPSYAVGELNLTLCVATENNNCFSRKSLAVMNCGEFYLYDLFMIRSCGSKRWRYCTNGIADDKCSWDKCPNGKLCVLKNNGMQSECVDAPPPGPQPPMMPPSEDPCSPNPCSNGGTCNNDSNPYTCS</sequence>
<dbReference type="InterPro" id="IPR000742">
    <property type="entry name" value="EGF"/>
</dbReference>
<dbReference type="PROSITE" id="PS50026">
    <property type="entry name" value="EGF_3"/>
    <property type="match status" value="1"/>
</dbReference>
<feature type="compositionally biased region" description="Pro residues" evidence="2">
    <location>
        <begin position="156"/>
        <end position="170"/>
    </location>
</feature>
<reference evidence="4 5" key="1">
    <citation type="submission" date="2022-05" db="EMBL/GenBank/DDBJ databases">
        <authorList>
            <consortium name="Genoscope - CEA"/>
            <person name="William W."/>
        </authorList>
    </citation>
    <scope>NUCLEOTIDE SEQUENCE [LARGE SCALE GENOMIC DNA]</scope>
</reference>
<comment type="caution">
    <text evidence="1">Lacks conserved residue(s) required for the propagation of feature annotation.</text>
</comment>
<dbReference type="Gene3D" id="2.10.25.10">
    <property type="entry name" value="Laminin"/>
    <property type="match status" value="1"/>
</dbReference>
<evidence type="ECO:0000313" key="4">
    <source>
        <dbReference type="EMBL" id="CAH3136104.1"/>
    </source>
</evidence>
<evidence type="ECO:0000256" key="1">
    <source>
        <dbReference type="PROSITE-ProRule" id="PRU00076"/>
    </source>
</evidence>
<dbReference type="Proteomes" id="UP001159428">
    <property type="component" value="Unassembled WGS sequence"/>
</dbReference>
<name>A0AAU9X4C5_9CNID</name>
<organism evidence="4 5">
    <name type="scientific">Pocillopora meandrina</name>
    <dbReference type="NCBI Taxonomy" id="46732"/>
    <lineage>
        <taxon>Eukaryota</taxon>
        <taxon>Metazoa</taxon>
        <taxon>Cnidaria</taxon>
        <taxon>Anthozoa</taxon>
        <taxon>Hexacorallia</taxon>
        <taxon>Scleractinia</taxon>
        <taxon>Astrocoeniina</taxon>
        <taxon>Pocilloporidae</taxon>
        <taxon>Pocillopora</taxon>
    </lineage>
</organism>
<evidence type="ECO:0000256" key="2">
    <source>
        <dbReference type="SAM" id="MobiDB-lite"/>
    </source>
</evidence>